<protein>
    <submittedName>
        <fullName evidence="1">Uncharacterized protein</fullName>
    </submittedName>
</protein>
<evidence type="ECO:0000313" key="1">
    <source>
        <dbReference type="EMBL" id="KAH8987162.1"/>
    </source>
</evidence>
<dbReference type="Proteomes" id="UP001201163">
    <property type="component" value="Unassembled WGS sequence"/>
</dbReference>
<dbReference type="EMBL" id="JAKELL010000049">
    <property type="protein sequence ID" value="KAH8987162.1"/>
    <property type="molecule type" value="Genomic_DNA"/>
</dbReference>
<gene>
    <name evidence="1" type="ORF">EDB92DRAFT_1150316</name>
</gene>
<organism evidence="1 2">
    <name type="scientific">Lactarius akahatsu</name>
    <dbReference type="NCBI Taxonomy" id="416441"/>
    <lineage>
        <taxon>Eukaryota</taxon>
        <taxon>Fungi</taxon>
        <taxon>Dikarya</taxon>
        <taxon>Basidiomycota</taxon>
        <taxon>Agaricomycotina</taxon>
        <taxon>Agaricomycetes</taxon>
        <taxon>Russulales</taxon>
        <taxon>Russulaceae</taxon>
        <taxon>Lactarius</taxon>
    </lineage>
</organism>
<dbReference type="AlphaFoldDB" id="A0AAD4LAW7"/>
<name>A0AAD4LAW7_9AGAM</name>
<proteinExistence type="predicted"/>
<evidence type="ECO:0000313" key="2">
    <source>
        <dbReference type="Proteomes" id="UP001201163"/>
    </source>
</evidence>
<reference evidence="1" key="1">
    <citation type="submission" date="2022-01" db="EMBL/GenBank/DDBJ databases">
        <title>Comparative genomics reveals a dynamic genome evolution in the ectomycorrhizal milk-cap (Lactarius) mushrooms.</title>
        <authorList>
            <consortium name="DOE Joint Genome Institute"/>
            <person name="Lebreton A."/>
            <person name="Tang N."/>
            <person name="Kuo A."/>
            <person name="LaButti K."/>
            <person name="Drula E."/>
            <person name="Barry K."/>
            <person name="Clum A."/>
            <person name="Lipzen A."/>
            <person name="Mousain D."/>
            <person name="Ng V."/>
            <person name="Wang R."/>
            <person name="Wang X."/>
            <person name="Dai Y."/>
            <person name="Henrissat B."/>
            <person name="Grigoriev I.V."/>
            <person name="Guerin-Laguette A."/>
            <person name="Yu F."/>
            <person name="Martin F.M."/>
        </authorList>
    </citation>
    <scope>NUCLEOTIDE SEQUENCE</scope>
    <source>
        <strain evidence="1">QP</strain>
    </source>
</reference>
<comment type="caution">
    <text evidence="1">The sequence shown here is derived from an EMBL/GenBank/DDBJ whole genome shotgun (WGS) entry which is preliminary data.</text>
</comment>
<sequence length="250" mass="27947">MRALKLSRLERALIRKLYARRNTAATLMRMFQCCQTTVNRAVRNHMGDDIDDDDAIIRDADLPADVTAMLGLKDRGDDKALTTTSTDRWRPWAPTRVIPRRTPALRTVPKTVTRRSPKVSVETTESDIKPQTVAAAQSDVRYSHYSSGIPRYNVTQTGSALLKWEKPAPDSLASVEGFLASIQLGEAHAQMLLDEGIKTHQDLLHIKDIIGTESLKLVRESLKARGFTTFELIKFISAVSTWIPMESGIC</sequence>
<accession>A0AAD4LAW7</accession>
<keyword evidence="2" id="KW-1185">Reference proteome</keyword>